<feature type="transmembrane region" description="Helical" evidence="6">
    <location>
        <begin position="337"/>
        <end position="359"/>
    </location>
</feature>
<dbReference type="RefSeq" id="WP_261605478.1">
    <property type="nucleotide sequence ID" value="NZ_JAODOR010000001.1"/>
</dbReference>
<keyword evidence="3 6" id="KW-0812">Transmembrane</keyword>
<dbReference type="InterPro" id="IPR001279">
    <property type="entry name" value="Metallo-B-lactamas"/>
</dbReference>
<dbReference type="Pfam" id="PF00753">
    <property type="entry name" value="Lactamase_B"/>
    <property type="match status" value="1"/>
</dbReference>
<name>A0ABT2P9R2_9MICO</name>
<dbReference type="CDD" id="cd07731">
    <property type="entry name" value="ComA-like_MBL-fold"/>
    <property type="match status" value="1"/>
</dbReference>
<accession>A0ABT2P9R2</accession>
<gene>
    <name evidence="9" type="ORF">N4R40_00880</name>
</gene>
<dbReference type="Gene3D" id="3.60.15.10">
    <property type="entry name" value="Ribonuclease Z/Hydroxyacylglutathione hydrolase-like"/>
    <property type="match status" value="1"/>
</dbReference>
<dbReference type="NCBIfam" id="TIGR00360">
    <property type="entry name" value="ComEC_N-term"/>
    <property type="match status" value="1"/>
</dbReference>
<feature type="transmembrane region" description="Helical" evidence="6">
    <location>
        <begin position="273"/>
        <end position="291"/>
    </location>
</feature>
<dbReference type="InterPro" id="IPR004477">
    <property type="entry name" value="ComEC_N"/>
</dbReference>
<evidence type="ECO:0000256" key="5">
    <source>
        <dbReference type="ARBA" id="ARBA00023136"/>
    </source>
</evidence>
<feature type="transmembrane region" description="Helical" evidence="6">
    <location>
        <begin position="427"/>
        <end position="446"/>
    </location>
</feature>
<proteinExistence type="predicted"/>
<feature type="domain" description="Metallo-beta-lactamase" evidence="7">
    <location>
        <begin position="530"/>
        <end position="610"/>
    </location>
</feature>
<feature type="transmembrane region" description="Helical" evidence="6">
    <location>
        <begin position="246"/>
        <end position="267"/>
    </location>
</feature>
<evidence type="ECO:0000313" key="10">
    <source>
        <dbReference type="Proteomes" id="UP001300496"/>
    </source>
</evidence>
<keyword evidence="5 6" id="KW-0472">Membrane</keyword>
<evidence type="ECO:0000313" key="9">
    <source>
        <dbReference type="EMBL" id="MCT9000922.1"/>
    </source>
</evidence>
<evidence type="ECO:0000256" key="2">
    <source>
        <dbReference type="ARBA" id="ARBA00022475"/>
    </source>
</evidence>
<dbReference type="InterPro" id="IPR036866">
    <property type="entry name" value="RibonucZ/Hydroxyglut_hydro"/>
</dbReference>
<feature type="domain" description="ComEC/Rec2-related protein" evidence="8">
    <location>
        <begin position="222"/>
        <end position="483"/>
    </location>
</feature>
<evidence type="ECO:0000256" key="3">
    <source>
        <dbReference type="ARBA" id="ARBA00022692"/>
    </source>
</evidence>
<dbReference type="SUPFAM" id="SSF56281">
    <property type="entry name" value="Metallo-hydrolase/oxidoreductase"/>
    <property type="match status" value="1"/>
</dbReference>
<feature type="transmembrane region" description="Helical" evidence="6">
    <location>
        <begin position="371"/>
        <end position="392"/>
    </location>
</feature>
<evidence type="ECO:0000259" key="7">
    <source>
        <dbReference type="Pfam" id="PF00753"/>
    </source>
</evidence>
<dbReference type="Proteomes" id="UP001300496">
    <property type="component" value="Unassembled WGS sequence"/>
</dbReference>
<evidence type="ECO:0000256" key="4">
    <source>
        <dbReference type="ARBA" id="ARBA00022989"/>
    </source>
</evidence>
<comment type="subcellular location">
    <subcellularLocation>
        <location evidence="1">Cell membrane</location>
        <topology evidence="1">Multi-pass membrane protein</topology>
    </subcellularLocation>
</comment>
<feature type="transmembrane region" description="Helical" evidence="6">
    <location>
        <begin position="496"/>
        <end position="515"/>
    </location>
</feature>
<dbReference type="InterPro" id="IPR035681">
    <property type="entry name" value="ComA-like_MBL"/>
</dbReference>
<keyword evidence="10" id="KW-1185">Reference proteome</keyword>
<protein>
    <submittedName>
        <fullName evidence="9">ComEC/Rec2 family competence protein</fullName>
    </submittedName>
</protein>
<organism evidence="9 10">
    <name type="scientific">Microbacterium memoriense</name>
    <dbReference type="NCBI Taxonomy" id="2978350"/>
    <lineage>
        <taxon>Bacteria</taxon>
        <taxon>Bacillati</taxon>
        <taxon>Actinomycetota</taxon>
        <taxon>Actinomycetes</taxon>
        <taxon>Micrococcales</taxon>
        <taxon>Microbacteriaceae</taxon>
        <taxon>Microbacterium</taxon>
    </lineage>
</organism>
<feature type="transmembrane region" description="Helical" evidence="6">
    <location>
        <begin position="398"/>
        <end position="420"/>
    </location>
</feature>
<keyword evidence="2" id="KW-1003">Cell membrane</keyword>
<dbReference type="PANTHER" id="PTHR30619:SF1">
    <property type="entry name" value="RECOMBINATION PROTEIN 2"/>
    <property type="match status" value="1"/>
</dbReference>
<reference evidence="9 10" key="1">
    <citation type="journal article" date="2024" name="Int. J. Syst. Evol. Microbiol.">
        <title>Microbacterium memoriense sp. nov., a member of the Actinomycetota from marine beach sediment of the north coast of Portugal.</title>
        <authorList>
            <person name="Santos J.D.N.D."/>
            <person name="Klimek D."/>
            <person name="Calusinska M."/>
            <person name="Lobo-da-Cunha A."/>
            <person name="Catita J."/>
            <person name="Goncalves H."/>
            <person name="Gonzalez I."/>
            <person name="Lage O.M."/>
        </authorList>
    </citation>
    <scope>NUCLEOTIDE SEQUENCE [LARGE SCALE GENOMIC DNA]</scope>
    <source>
        <strain evidence="9 10">PMIC_1C1B</strain>
    </source>
</reference>
<evidence type="ECO:0000256" key="1">
    <source>
        <dbReference type="ARBA" id="ARBA00004651"/>
    </source>
</evidence>
<evidence type="ECO:0000256" key="6">
    <source>
        <dbReference type="SAM" id="Phobius"/>
    </source>
</evidence>
<dbReference type="Pfam" id="PF03772">
    <property type="entry name" value="Competence"/>
    <property type="match status" value="1"/>
</dbReference>
<feature type="transmembrane region" description="Helical" evidence="6">
    <location>
        <begin position="62"/>
        <end position="86"/>
    </location>
</feature>
<evidence type="ECO:0000259" key="8">
    <source>
        <dbReference type="Pfam" id="PF03772"/>
    </source>
</evidence>
<sequence>MSLRSARRRDLRLVPIALCTWLTAALLILHAAAAPATATGLWIAASGLLGAALIWRRRNSLWRIVVIAAVCAAVSAATATTIAMTVGSRAQVTGWELSGGRALEAEIVVVGKVERTATGWRFDARLRSLATGPVVRVSHVPVVVRVAHVPAGLDLGAVVSVAGTAWAADPGQRAVLVIQSTGEPRVLSPPGGVFAAASALRRGLLTTTAGLPAPAGGLIAGLAVGDTSAVSNDLDAAMKTSSLSHLTAVSGANCALVVGIAFAAAALCGARRGLRVVIGLASLAGFVVLVSPEPSVVRAAVMAAIAMLGVLLGRTGAGVSLLSTAVAGILVLDPWQAGSLGFALSAAATGALLLGAGPLADGLARWMPAPLALALSVPLAAQLACGPLLVLITPEVPVYGVLANLLAAPAAPLGTVFGLLGCLTAGIPFLGPGLAAIAWLPAAWIAGTADLLAHAPGATVTWLEGWPGLLAMAVLGVAIAGMIVSVPGRVRVGSTLMVATALGLLLAVGPIAGMLTRAQVPEQWAIAACDVGQGDAVLVRSAGVVALIDTGPDPAPLRDCLELLGIDRIDVLVLTHFDLDHRGGVDAVVGRVGTVLHGPPGDRDHQGVLDALVTGGAHLQRASIGLGGALGGAQWRVLWPPRDVIPGNDASVVIDIQGGGVPASLFLGDLSGAAQRAVATHAVLRTHYAVVKVAHHGSADQDPALYAGALPAIALISVGENTYGHPRAETLGFLHDDRARVIRTDQGGTAAVWTEGGALRLWRAEPVEAGADPVGAGG</sequence>
<feature type="transmembrane region" description="Helical" evidence="6">
    <location>
        <begin position="303"/>
        <end position="331"/>
    </location>
</feature>
<comment type="caution">
    <text evidence="9">The sequence shown here is derived from an EMBL/GenBank/DDBJ whole genome shotgun (WGS) entry which is preliminary data.</text>
</comment>
<dbReference type="PANTHER" id="PTHR30619">
    <property type="entry name" value="DNA INTERNALIZATION/COMPETENCE PROTEIN COMEC/REC2"/>
    <property type="match status" value="1"/>
</dbReference>
<dbReference type="InterPro" id="IPR052159">
    <property type="entry name" value="Competence_DNA_uptake"/>
</dbReference>
<dbReference type="EMBL" id="JAODOR010000001">
    <property type="protein sequence ID" value="MCT9000922.1"/>
    <property type="molecule type" value="Genomic_DNA"/>
</dbReference>
<keyword evidence="4 6" id="KW-1133">Transmembrane helix</keyword>
<feature type="transmembrane region" description="Helical" evidence="6">
    <location>
        <begin position="466"/>
        <end position="484"/>
    </location>
</feature>